<evidence type="ECO:0008006" key="3">
    <source>
        <dbReference type="Google" id="ProtNLM"/>
    </source>
</evidence>
<organism evidence="1 2">
    <name type="scientific">Gillisia mitskevichiae</name>
    <dbReference type="NCBI Taxonomy" id="270921"/>
    <lineage>
        <taxon>Bacteria</taxon>
        <taxon>Pseudomonadati</taxon>
        <taxon>Bacteroidota</taxon>
        <taxon>Flavobacteriia</taxon>
        <taxon>Flavobacteriales</taxon>
        <taxon>Flavobacteriaceae</taxon>
        <taxon>Gillisia</taxon>
    </lineage>
</organism>
<evidence type="ECO:0000313" key="1">
    <source>
        <dbReference type="EMBL" id="RKS43412.1"/>
    </source>
</evidence>
<name>A0A495P224_9FLAO</name>
<dbReference type="PROSITE" id="PS51257">
    <property type="entry name" value="PROKAR_LIPOPROTEIN"/>
    <property type="match status" value="1"/>
</dbReference>
<protein>
    <recommendedName>
        <fullName evidence="3">Lipoprotein</fullName>
    </recommendedName>
</protein>
<proteinExistence type="predicted"/>
<dbReference type="Proteomes" id="UP000276282">
    <property type="component" value="Unassembled WGS sequence"/>
</dbReference>
<dbReference type="OrthoDB" id="892266at2"/>
<dbReference type="AlphaFoldDB" id="A0A495P224"/>
<accession>A0A495P224</accession>
<comment type="caution">
    <text evidence="1">The sequence shown here is derived from an EMBL/GenBank/DDBJ whole genome shotgun (WGS) entry which is preliminary data.</text>
</comment>
<gene>
    <name evidence="1" type="ORF">BC962_2968</name>
</gene>
<dbReference type="EMBL" id="RBLG01000005">
    <property type="protein sequence ID" value="RKS43412.1"/>
    <property type="molecule type" value="Genomic_DNA"/>
</dbReference>
<reference evidence="1 2" key="1">
    <citation type="submission" date="2018-10" db="EMBL/GenBank/DDBJ databases">
        <title>Genomic Encyclopedia of Archaeal and Bacterial Type Strains, Phase II (KMG-II): from individual species to whole genera.</title>
        <authorList>
            <person name="Goeker M."/>
        </authorList>
    </citation>
    <scope>NUCLEOTIDE SEQUENCE [LARGE SCALE GENOMIC DNA]</scope>
    <source>
        <strain evidence="1 2">DSM 19839</strain>
    </source>
</reference>
<keyword evidence="2" id="KW-1185">Reference proteome</keyword>
<sequence length="228" mass="26273">MKKILSLCLLLTFLIGCKDNQSKSEGLEATVSEIKSEELPITAQIANANGMEKFNELDELNFTFNVKVNDTLRSNRAWKWFPKTKKVELTEKGETISYTQGDSLTENALAADQKFINDSYWLLFPYQLMWSDFESTYNEKGISPISNEEMKMLTVSYKGKGGYSPDDSYHIFFGEDNMIKEWTYVSSTGRELTTTWEDYETFKGIPIAKMHKSADSSFQLYFTDIKFK</sequence>
<evidence type="ECO:0000313" key="2">
    <source>
        <dbReference type="Proteomes" id="UP000276282"/>
    </source>
</evidence>
<dbReference type="RefSeq" id="WP_121346754.1">
    <property type="nucleotide sequence ID" value="NZ_RBLG01000005.1"/>
</dbReference>